<sequence>MASRVSRFFNLALLKISISVLLILSGLFLLGNRVLVPIIKVQAEVKASAPVKTPIASSDALILSASDEKPFKFDELGGNFIKDSDNAENELEDLPVSDLKPVRKRNLPEYFYLTIPKLEISGALVEINSGSLDPAETLGHYNGSCLPDEACGVFIYGHSTYSDYENKYEDGDYRGIFSRLGELEYGDEFYISYNGSEYRYLVDTTKIEKPEEINPLENPYADKIGSHESSVVLFTCTPPGTTKYRLSVIGKLVK</sequence>
<dbReference type="InterPro" id="IPR023365">
    <property type="entry name" value="Sortase_dom-sf"/>
</dbReference>
<name>A0A1F4V5D0_UNCKA</name>
<comment type="caution">
    <text evidence="3">The sequence shown here is derived from an EMBL/GenBank/DDBJ whole genome shotgun (WGS) entry which is preliminary data.</text>
</comment>
<dbReference type="STRING" id="1802624.A2982_03640"/>
<dbReference type="Proteomes" id="UP000178771">
    <property type="component" value="Unassembled WGS sequence"/>
</dbReference>
<evidence type="ECO:0000313" key="3">
    <source>
        <dbReference type="EMBL" id="OGC52336.1"/>
    </source>
</evidence>
<dbReference type="Pfam" id="PF04203">
    <property type="entry name" value="Sortase"/>
    <property type="match status" value="1"/>
</dbReference>
<keyword evidence="2" id="KW-0472">Membrane</keyword>
<organism evidence="3 4">
    <name type="scientific">candidate division WWE3 bacterium RIFCSPLOWO2_01_FULL_39_13</name>
    <dbReference type="NCBI Taxonomy" id="1802624"/>
    <lineage>
        <taxon>Bacteria</taxon>
        <taxon>Katanobacteria</taxon>
    </lineage>
</organism>
<proteinExistence type="predicted"/>
<gene>
    <name evidence="3" type="ORF">A2982_03640</name>
</gene>
<dbReference type="AlphaFoldDB" id="A0A1F4V5D0"/>
<evidence type="ECO:0000313" key="4">
    <source>
        <dbReference type="Proteomes" id="UP000178771"/>
    </source>
</evidence>
<evidence type="ECO:0000256" key="1">
    <source>
        <dbReference type="ARBA" id="ARBA00022801"/>
    </source>
</evidence>
<keyword evidence="2" id="KW-0812">Transmembrane</keyword>
<keyword evidence="2" id="KW-1133">Transmembrane helix</keyword>
<dbReference type="Gene3D" id="2.40.260.10">
    <property type="entry name" value="Sortase"/>
    <property type="match status" value="1"/>
</dbReference>
<accession>A0A1F4V5D0</accession>
<dbReference type="EMBL" id="MEVH01000002">
    <property type="protein sequence ID" value="OGC52336.1"/>
    <property type="molecule type" value="Genomic_DNA"/>
</dbReference>
<evidence type="ECO:0008006" key="5">
    <source>
        <dbReference type="Google" id="ProtNLM"/>
    </source>
</evidence>
<keyword evidence="1" id="KW-0378">Hydrolase</keyword>
<dbReference type="SUPFAM" id="SSF63817">
    <property type="entry name" value="Sortase"/>
    <property type="match status" value="1"/>
</dbReference>
<protein>
    <recommendedName>
        <fullName evidence="5">Sortase</fullName>
    </recommendedName>
</protein>
<feature type="transmembrane region" description="Helical" evidence="2">
    <location>
        <begin position="12"/>
        <end position="31"/>
    </location>
</feature>
<evidence type="ECO:0000256" key="2">
    <source>
        <dbReference type="SAM" id="Phobius"/>
    </source>
</evidence>
<dbReference type="CDD" id="cd00004">
    <property type="entry name" value="Sortase"/>
    <property type="match status" value="1"/>
</dbReference>
<dbReference type="GO" id="GO:0016787">
    <property type="term" value="F:hydrolase activity"/>
    <property type="evidence" value="ECO:0007669"/>
    <property type="project" value="UniProtKB-KW"/>
</dbReference>
<dbReference type="InterPro" id="IPR005754">
    <property type="entry name" value="Sortase"/>
</dbReference>
<reference evidence="3 4" key="1">
    <citation type="journal article" date="2016" name="Nat. Commun.">
        <title>Thousands of microbial genomes shed light on interconnected biogeochemical processes in an aquifer system.</title>
        <authorList>
            <person name="Anantharaman K."/>
            <person name="Brown C.T."/>
            <person name="Hug L.A."/>
            <person name="Sharon I."/>
            <person name="Castelle C.J."/>
            <person name="Probst A.J."/>
            <person name="Thomas B.C."/>
            <person name="Singh A."/>
            <person name="Wilkins M.J."/>
            <person name="Karaoz U."/>
            <person name="Brodie E.L."/>
            <person name="Williams K.H."/>
            <person name="Hubbard S.S."/>
            <person name="Banfield J.F."/>
        </authorList>
    </citation>
    <scope>NUCLEOTIDE SEQUENCE [LARGE SCALE GENOMIC DNA]</scope>
</reference>
<dbReference type="NCBIfam" id="TIGR01076">
    <property type="entry name" value="sortase_fam"/>
    <property type="match status" value="1"/>
</dbReference>